<feature type="transmembrane region" description="Helical" evidence="1">
    <location>
        <begin position="98"/>
        <end position="118"/>
    </location>
</feature>
<name>A0A511ZBL5_9BACL</name>
<protein>
    <recommendedName>
        <fullName evidence="4">DUF4184 family protein</fullName>
    </recommendedName>
</protein>
<dbReference type="Proteomes" id="UP000321901">
    <property type="component" value="Unassembled WGS sequence"/>
</dbReference>
<feature type="transmembrane region" description="Helical" evidence="1">
    <location>
        <begin position="51"/>
        <end position="69"/>
    </location>
</feature>
<reference evidence="2 3" key="1">
    <citation type="submission" date="2019-07" db="EMBL/GenBank/DDBJ databases">
        <title>Whole genome shotgun sequence of Sporosarcina luteola NBRC 105378.</title>
        <authorList>
            <person name="Hosoyama A."/>
            <person name="Uohara A."/>
            <person name="Ohji S."/>
            <person name="Ichikawa N."/>
        </authorList>
    </citation>
    <scope>NUCLEOTIDE SEQUENCE [LARGE SCALE GENOMIC DNA]</scope>
    <source>
        <strain evidence="2 3">NBRC 105378</strain>
    </source>
</reference>
<dbReference type="RefSeq" id="WP_147060053.1">
    <property type="nucleotide sequence ID" value="NZ_BJYL01000049.1"/>
</dbReference>
<feature type="transmembrane region" description="Helical" evidence="1">
    <location>
        <begin position="187"/>
        <end position="206"/>
    </location>
</feature>
<evidence type="ECO:0000256" key="1">
    <source>
        <dbReference type="SAM" id="Phobius"/>
    </source>
</evidence>
<dbReference type="Pfam" id="PF13803">
    <property type="entry name" value="DUF4184"/>
    <property type="match status" value="1"/>
</dbReference>
<keyword evidence="1" id="KW-1133">Transmembrane helix</keyword>
<dbReference type="InterPro" id="IPR025238">
    <property type="entry name" value="DUF4184"/>
</dbReference>
<sequence length="246" mass="27880">MPLTFAHPAAVLPFSRNSKYVNFLAMVLGSMSPDFEYFLRGTPSGEIGHTFLGFIVFNLPVVAVVYLVYQAFIHRPLFNHLPFFLQDTYSKKPDSPTALKAVVFLYSALFGMLTHVVWDSFTHINGFMVSKLAVLNHTFQLFDRDIPVYKFLQHGSTFVGICAIGLYMSYRAAKYNKGRGTEQVQKLMYWGSIALLAIFLFGAWSFTNPIPIDLYGSIVVRVIDSSLVSLLIVSIFFHRHKKRSVI</sequence>
<proteinExistence type="predicted"/>
<keyword evidence="3" id="KW-1185">Reference proteome</keyword>
<evidence type="ECO:0000313" key="3">
    <source>
        <dbReference type="Proteomes" id="UP000321901"/>
    </source>
</evidence>
<feature type="transmembrane region" description="Helical" evidence="1">
    <location>
        <begin position="218"/>
        <end position="237"/>
    </location>
</feature>
<organism evidence="2 3">
    <name type="scientific">Sporosarcina luteola</name>
    <dbReference type="NCBI Taxonomy" id="582850"/>
    <lineage>
        <taxon>Bacteria</taxon>
        <taxon>Bacillati</taxon>
        <taxon>Bacillota</taxon>
        <taxon>Bacilli</taxon>
        <taxon>Bacillales</taxon>
        <taxon>Caryophanaceae</taxon>
        <taxon>Sporosarcina</taxon>
    </lineage>
</organism>
<accession>A0A511ZBL5</accession>
<dbReference type="OrthoDB" id="8481923at2"/>
<gene>
    <name evidence="2" type="ORF">SLU01_31480</name>
</gene>
<evidence type="ECO:0000313" key="2">
    <source>
        <dbReference type="EMBL" id="GEN84836.1"/>
    </source>
</evidence>
<dbReference type="EMBL" id="BJYL01000049">
    <property type="protein sequence ID" value="GEN84836.1"/>
    <property type="molecule type" value="Genomic_DNA"/>
</dbReference>
<keyword evidence="1" id="KW-0472">Membrane</keyword>
<comment type="caution">
    <text evidence="2">The sequence shown here is derived from an EMBL/GenBank/DDBJ whole genome shotgun (WGS) entry which is preliminary data.</text>
</comment>
<evidence type="ECO:0008006" key="4">
    <source>
        <dbReference type="Google" id="ProtNLM"/>
    </source>
</evidence>
<dbReference type="AlphaFoldDB" id="A0A511ZBL5"/>
<keyword evidence="1" id="KW-0812">Transmembrane</keyword>
<feature type="transmembrane region" description="Helical" evidence="1">
    <location>
        <begin position="151"/>
        <end position="167"/>
    </location>
</feature>